<sequence length="485" mass="53490">MKEKTKHTKIKSLSKTTIKKEEKKMTETPDEPLSPTGRLFMQPSSDEVINCVVAGENPIALDSLKSEISNSLMLKHPRFCSLMLRDGRGREHWRRTAVDVDRHLVVLRARLAGADDDEAVSGYVAGLASSSPLAADKPLWEIHVLAAHNAVVFRVHHALGDGVSLLSLLLTHCRRADDPARLPTVGGSRASAASASALLTRRGWGVWEFVKVVWFTIFYVVEFVLRVAWLSDRRTVVSGGSGVELWPRRLATARFRLADMKIVKRAVPDSTINDVLFGIISSGLSRYLDMRESKALRNGIQITGIAMVNLRPHTGLQELSQLMTGDPGSRWGNKFGVILLPVYYHGSESDPLEFVKRSKAMIDKKKLSLEAPFSYKLMDSIISLLGPKLASMLKYRLLCNTTFTVSNVVGPQEEITLAGNPVKYIRPTSSSLPHAITMHMMSYAGIADMQILVAKDVIPDPRVLANCFQDALLELKAAAEAALKS</sequence>
<dbReference type="PANTHER" id="PTHR31650">
    <property type="entry name" value="O-ACYLTRANSFERASE (WSD1-LIKE) FAMILY PROTEIN"/>
    <property type="match status" value="1"/>
</dbReference>
<evidence type="ECO:0000256" key="4">
    <source>
        <dbReference type="ARBA" id="ARBA00005189"/>
    </source>
</evidence>
<proteinExistence type="inferred from homology"/>
<keyword evidence="15" id="KW-1185">Reference proteome</keyword>
<comment type="pathway">
    <text evidence="3">Glycerolipid metabolism; triacylglycerol biosynthesis.</text>
</comment>
<dbReference type="InterPro" id="IPR045034">
    <property type="entry name" value="O-acyltransferase_WSD1-like"/>
</dbReference>
<dbReference type="GO" id="GO:0004144">
    <property type="term" value="F:diacylglycerol O-acyltransferase activity"/>
    <property type="evidence" value="ECO:0007669"/>
    <property type="project" value="UniProtKB-EC"/>
</dbReference>
<comment type="pathway">
    <text evidence="4">Lipid metabolism.</text>
</comment>
<dbReference type="Proteomes" id="UP000298416">
    <property type="component" value="Unassembled WGS sequence"/>
</dbReference>
<evidence type="ECO:0000256" key="11">
    <source>
        <dbReference type="SAM" id="MobiDB-lite"/>
    </source>
</evidence>
<accession>A0A8X8X9Q9</accession>
<organism evidence="14">
    <name type="scientific">Salvia splendens</name>
    <name type="common">Scarlet sage</name>
    <dbReference type="NCBI Taxonomy" id="180675"/>
    <lineage>
        <taxon>Eukaryota</taxon>
        <taxon>Viridiplantae</taxon>
        <taxon>Streptophyta</taxon>
        <taxon>Embryophyta</taxon>
        <taxon>Tracheophyta</taxon>
        <taxon>Spermatophyta</taxon>
        <taxon>Magnoliopsida</taxon>
        <taxon>eudicotyledons</taxon>
        <taxon>Gunneridae</taxon>
        <taxon>Pentapetalae</taxon>
        <taxon>asterids</taxon>
        <taxon>lamiids</taxon>
        <taxon>Lamiales</taxon>
        <taxon>Lamiaceae</taxon>
        <taxon>Nepetoideae</taxon>
        <taxon>Mentheae</taxon>
        <taxon>Salviinae</taxon>
        <taxon>Salvia</taxon>
        <taxon>Salvia subgen. Calosphace</taxon>
        <taxon>core Calosphace</taxon>
    </lineage>
</organism>
<dbReference type="AlphaFoldDB" id="A0A8X8X9Q9"/>
<evidence type="ECO:0000259" key="13">
    <source>
        <dbReference type="Pfam" id="PF06974"/>
    </source>
</evidence>
<dbReference type="PANTHER" id="PTHR31650:SF41">
    <property type="entry name" value="O-ACYLTRANSFERASE WSD1-LIKE ISOFORM X1"/>
    <property type="match status" value="1"/>
</dbReference>
<reference evidence="14" key="1">
    <citation type="submission" date="2018-01" db="EMBL/GenBank/DDBJ databases">
        <authorList>
            <person name="Mao J.F."/>
        </authorList>
    </citation>
    <scope>NUCLEOTIDE SEQUENCE</scope>
    <source>
        <strain evidence="14">Huo1</strain>
        <tissue evidence="14">Leaf</tissue>
    </source>
</reference>
<feature type="compositionally biased region" description="Basic residues" evidence="11">
    <location>
        <begin position="1"/>
        <end position="12"/>
    </location>
</feature>
<evidence type="ECO:0000256" key="2">
    <source>
        <dbReference type="ARBA" id="ARBA00004586"/>
    </source>
</evidence>
<dbReference type="InterPro" id="IPR009721">
    <property type="entry name" value="O-acyltransferase_WSD1_C"/>
</dbReference>
<protein>
    <recommendedName>
        <fullName evidence="16">Diacylglycerol O-acyltransferase</fullName>
    </recommendedName>
</protein>
<evidence type="ECO:0000256" key="6">
    <source>
        <dbReference type="ARBA" id="ARBA00022824"/>
    </source>
</evidence>
<evidence type="ECO:0000256" key="3">
    <source>
        <dbReference type="ARBA" id="ARBA00004771"/>
    </source>
</evidence>
<keyword evidence="7" id="KW-0012">Acyltransferase</keyword>
<evidence type="ECO:0000256" key="9">
    <source>
        <dbReference type="ARBA" id="ARBA00047604"/>
    </source>
</evidence>
<name>A0A8X8X9Q9_SALSN</name>
<evidence type="ECO:0000256" key="7">
    <source>
        <dbReference type="ARBA" id="ARBA00023315"/>
    </source>
</evidence>
<dbReference type="Pfam" id="PF06974">
    <property type="entry name" value="WS_DGAT_C"/>
    <property type="match status" value="1"/>
</dbReference>
<evidence type="ECO:0000256" key="1">
    <source>
        <dbReference type="ARBA" id="ARBA00004162"/>
    </source>
</evidence>
<comment type="subcellular location">
    <subcellularLocation>
        <location evidence="1">Cell membrane</location>
        <topology evidence="1">Single-pass membrane protein</topology>
    </subcellularLocation>
    <subcellularLocation>
        <location evidence="2">Endoplasmic reticulum membrane</location>
    </subcellularLocation>
</comment>
<reference evidence="14" key="2">
    <citation type="submission" date="2020-08" db="EMBL/GenBank/DDBJ databases">
        <title>Plant Genome Project.</title>
        <authorList>
            <person name="Zhang R.-G."/>
        </authorList>
    </citation>
    <scope>NUCLEOTIDE SEQUENCE</scope>
    <source>
        <strain evidence="14">Huo1</strain>
        <tissue evidence="14">Leaf</tissue>
    </source>
</reference>
<evidence type="ECO:0008006" key="16">
    <source>
        <dbReference type="Google" id="ProtNLM"/>
    </source>
</evidence>
<evidence type="ECO:0000313" key="15">
    <source>
        <dbReference type="Proteomes" id="UP000298416"/>
    </source>
</evidence>
<evidence type="ECO:0000313" key="14">
    <source>
        <dbReference type="EMBL" id="KAG6408937.1"/>
    </source>
</evidence>
<dbReference type="OrthoDB" id="619536at2759"/>
<dbReference type="GO" id="GO:0005886">
    <property type="term" value="C:plasma membrane"/>
    <property type="evidence" value="ECO:0007669"/>
    <property type="project" value="UniProtKB-SubCell"/>
</dbReference>
<evidence type="ECO:0000256" key="10">
    <source>
        <dbReference type="ARBA" id="ARBA00048109"/>
    </source>
</evidence>
<keyword evidence="6" id="KW-0256">Endoplasmic reticulum</keyword>
<comment type="catalytic activity">
    <reaction evidence="10">
        <text>an acyl-CoA + a 1,2-diacyl-sn-glycerol = a triacyl-sn-glycerol + CoA</text>
        <dbReference type="Rhea" id="RHEA:10868"/>
        <dbReference type="ChEBI" id="CHEBI:17815"/>
        <dbReference type="ChEBI" id="CHEBI:57287"/>
        <dbReference type="ChEBI" id="CHEBI:58342"/>
        <dbReference type="ChEBI" id="CHEBI:64615"/>
        <dbReference type="EC" id="2.3.1.20"/>
    </reaction>
</comment>
<dbReference type="GO" id="GO:0005789">
    <property type="term" value="C:endoplasmic reticulum membrane"/>
    <property type="evidence" value="ECO:0007669"/>
    <property type="project" value="UniProtKB-SubCell"/>
</dbReference>
<feature type="domain" description="O-acyltransferase WSD1 C-terminal" evidence="13">
    <location>
        <begin position="331"/>
        <end position="476"/>
    </location>
</feature>
<feature type="compositionally biased region" description="Basic and acidic residues" evidence="11">
    <location>
        <begin position="18"/>
        <end position="27"/>
    </location>
</feature>
<dbReference type="InterPro" id="IPR004255">
    <property type="entry name" value="O-acyltransferase_WSD1_N"/>
</dbReference>
<keyword evidence="5" id="KW-0808">Transferase</keyword>
<dbReference type="GO" id="GO:0047196">
    <property type="term" value="F:long-chain-alcohol O-fatty-acyltransferase activity"/>
    <property type="evidence" value="ECO:0007669"/>
    <property type="project" value="UniProtKB-EC"/>
</dbReference>
<dbReference type="Pfam" id="PF03007">
    <property type="entry name" value="WS_DGAT_cat"/>
    <property type="match status" value="1"/>
</dbReference>
<feature type="region of interest" description="Disordered" evidence="11">
    <location>
        <begin position="1"/>
        <end position="40"/>
    </location>
</feature>
<evidence type="ECO:0000259" key="12">
    <source>
        <dbReference type="Pfam" id="PF03007"/>
    </source>
</evidence>
<feature type="domain" description="O-acyltransferase WSD1-like N-terminal" evidence="12">
    <location>
        <begin position="89"/>
        <end position="275"/>
    </location>
</feature>
<comment type="catalytic activity">
    <reaction evidence="9">
        <text>a long chain fatty alcohol + a fatty acyl-CoA = a long-chain alcohol wax ester + CoA</text>
        <dbReference type="Rhea" id="RHEA:38443"/>
        <dbReference type="ChEBI" id="CHEBI:17135"/>
        <dbReference type="ChEBI" id="CHEBI:57287"/>
        <dbReference type="ChEBI" id="CHEBI:77636"/>
        <dbReference type="ChEBI" id="CHEBI:235323"/>
        <dbReference type="EC" id="2.3.1.75"/>
    </reaction>
</comment>
<gene>
    <name evidence="14" type="ORF">SASPL_131965</name>
</gene>
<comment type="similarity">
    <text evidence="8">In the N-terminal section; belongs to the long-chain O-acyltransferase family.</text>
</comment>
<evidence type="ECO:0000256" key="8">
    <source>
        <dbReference type="ARBA" id="ARBA00024360"/>
    </source>
</evidence>
<dbReference type="GO" id="GO:0019432">
    <property type="term" value="P:triglyceride biosynthetic process"/>
    <property type="evidence" value="ECO:0007669"/>
    <property type="project" value="TreeGrafter"/>
</dbReference>
<comment type="caution">
    <text evidence="14">The sequence shown here is derived from an EMBL/GenBank/DDBJ whole genome shotgun (WGS) entry which is preliminary data.</text>
</comment>
<dbReference type="EMBL" id="PNBA02000011">
    <property type="protein sequence ID" value="KAG6408937.1"/>
    <property type="molecule type" value="Genomic_DNA"/>
</dbReference>
<evidence type="ECO:0000256" key="5">
    <source>
        <dbReference type="ARBA" id="ARBA00022679"/>
    </source>
</evidence>